<feature type="compositionally biased region" description="Basic and acidic residues" evidence="3">
    <location>
        <begin position="209"/>
        <end position="230"/>
    </location>
</feature>
<organism evidence="5 6">
    <name type="scientific">Panagrolaimus superbus</name>
    <dbReference type="NCBI Taxonomy" id="310955"/>
    <lineage>
        <taxon>Eukaryota</taxon>
        <taxon>Metazoa</taxon>
        <taxon>Ecdysozoa</taxon>
        <taxon>Nematoda</taxon>
        <taxon>Chromadorea</taxon>
        <taxon>Rhabditida</taxon>
        <taxon>Tylenchina</taxon>
        <taxon>Panagrolaimomorpha</taxon>
        <taxon>Panagrolaimoidea</taxon>
        <taxon>Panagrolaimidae</taxon>
        <taxon>Panagrolaimus</taxon>
    </lineage>
</organism>
<name>A0A914Y065_9BILA</name>
<dbReference type="InterPro" id="IPR051219">
    <property type="entry name" value="Heterochromatin_chromo-domain"/>
</dbReference>
<feature type="compositionally biased region" description="Polar residues" evidence="3">
    <location>
        <begin position="188"/>
        <end position="197"/>
    </location>
</feature>
<feature type="region of interest" description="Disordered" evidence="3">
    <location>
        <begin position="131"/>
        <end position="307"/>
    </location>
</feature>
<proteinExistence type="predicted"/>
<dbReference type="PANTHER" id="PTHR22812">
    <property type="entry name" value="CHROMOBOX PROTEIN"/>
    <property type="match status" value="1"/>
</dbReference>
<keyword evidence="5" id="KW-1185">Reference proteome</keyword>
<dbReference type="Gene3D" id="2.40.50.40">
    <property type="match status" value="1"/>
</dbReference>
<evidence type="ECO:0000313" key="6">
    <source>
        <dbReference type="WBParaSite" id="PSU_v2.g12856.t1"/>
    </source>
</evidence>
<dbReference type="Proteomes" id="UP000887577">
    <property type="component" value="Unplaced"/>
</dbReference>
<dbReference type="InterPro" id="IPR016197">
    <property type="entry name" value="Chromo-like_dom_sf"/>
</dbReference>
<feature type="compositionally biased region" description="Basic and acidic residues" evidence="3">
    <location>
        <begin position="143"/>
        <end position="152"/>
    </location>
</feature>
<protein>
    <submittedName>
        <fullName evidence="6">Chromo domain-containing protein</fullName>
    </submittedName>
</protein>
<dbReference type="Pfam" id="PF00385">
    <property type="entry name" value="Chromo"/>
    <property type="match status" value="1"/>
</dbReference>
<reference evidence="6" key="1">
    <citation type="submission" date="2022-11" db="UniProtKB">
        <authorList>
            <consortium name="WormBaseParasite"/>
        </authorList>
    </citation>
    <scope>IDENTIFICATION</scope>
</reference>
<dbReference type="InterPro" id="IPR023780">
    <property type="entry name" value="Chromo_domain"/>
</dbReference>
<evidence type="ECO:0000256" key="2">
    <source>
        <dbReference type="ARBA" id="ARBA00023242"/>
    </source>
</evidence>
<sequence>MFRARHFVPAIEEDDIEVAKIKLKNVLGLDDIKNDCDETSESDEDKYEADGKEFYVVEKVLAHRVVNEKQEFNVKWLNYEDHTWEPLENFVTKGSKMEIYVYFQKKWEKKVAQNQHETLGVGSSSVAKHNQVGRSFGSSHPVPKKESSKVVQEDATAGPSNVTAKKEKERQAGDSGSSSVSLKKKEQNVSYCNSVAGSSKVIAKKGKHEQKPKNKMLDVSFRPKEPVEKSKQRHVEKRSLPSSSHSMQKIQKFKGTTRPMFSQSLNDLKRKMEVQRQQIKERAEKRKKEMDEQERLAREAAEESARYEKIRQEVLADLGSSSDEDDALVDQD</sequence>
<comment type="subcellular location">
    <subcellularLocation>
        <location evidence="1">Nucleus</location>
    </subcellularLocation>
</comment>
<evidence type="ECO:0000256" key="3">
    <source>
        <dbReference type="SAM" id="MobiDB-lite"/>
    </source>
</evidence>
<dbReference type="CDD" id="cd00024">
    <property type="entry name" value="CD_CSD"/>
    <property type="match status" value="1"/>
</dbReference>
<keyword evidence="2" id="KW-0539">Nucleus</keyword>
<accession>A0A914Y065</accession>
<dbReference type="WBParaSite" id="PSU_v2.g12856.t1">
    <property type="protein sequence ID" value="PSU_v2.g12856.t1"/>
    <property type="gene ID" value="PSU_v2.g12856"/>
</dbReference>
<dbReference type="PROSITE" id="PS50013">
    <property type="entry name" value="CHROMO_2"/>
    <property type="match status" value="1"/>
</dbReference>
<feature type="compositionally biased region" description="Polar residues" evidence="3">
    <location>
        <begin position="240"/>
        <end position="249"/>
    </location>
</feature>
<feature type="compositionally biased region" description="Basic and acidic residues" evidence="3">
    <location>
        <begin position="267"/>
        <end position="307"/>
    </location>
</feature>
<evidence type="ECO:0000313" key="5">
    <source>
        <dbReference type="Proteomes" id="UP000887577"/>
    </source>
</evidence>
<evidence type="ECO:0000256" key="1">
    <source>
        <dbReference type="ARBA" id="ARBA00004123"/>
    </source>
</evidence>
<dbReference type="AlphaFoldDB" id="A0A914Y065"/>
<feature type="domain" description="Chromo" evidence="4">
    <location>
        <begin position="55"/>
        <end position="115"/>
    </location>
</feature>
<dbReference type="SUPFAM" id="SSF54160">
    <property type="entry name" value="Chromo domain-like"/>
    <property type="match status" value="1"/>
</dbReference>
<evidence type="ECO:0000259" key="4">
    <source>
        <dbReference type="PROSITE" id="PS50013"/>
    </source>
</evidence>
<dbReference type="SMART" id="SM00298">
    <property type="entry name" value="CHROMO"/>
    <property type="match status" value="1"/>
</dbReference>
<dbReference type="InterPro" id="IPR000953">
    <property type="entry name" value="Chromo/chromo_shadow_dom"/>
</dbReference>
<dbReference type="GO" id="GO:0005634">
    <property type="term" value="C:nucleus"/>
    <property type="evidence" value="ECO:0007669"/>
    <property type="project" value="UniProtKB-SubCell"/>
</dbReference>